<dbReference type="Gene3D" id="3.40.190.10">
    <property type="entry name" value="Periplasmic binding protein-like II"/>
    <property type="match status" value="2"/>
</dbReference>
<dbReference type="EMBL" id="CP041636">
    <property type="protein sequence ID" value="QDO98149.1"/>
    <property type="molecule type" value="Genomic_DNA"/>
</dbReference>
<protein>
    <submittedName>
        <fullName evidence="4">PstS family phosphate ABC transporter substrate-binding protein</fullName>
    </submittedName>
</protein>
<evidence type="ECO:0000313" key="4">
    <source>
        <dbReference type="EMBL" id="QDO98149.1"/>
    </source>
</evidence>
<dbReference type="PANTHER" id="PTHR30570:SF1">
    <property type="entry name" value="PHOSPHATE-BINDING PROTEIN PSTS"/>
    <property type="match status" value="1"/>
</dbReference>
<dbReference type="InterPro" id="IPR050811">
    <property type="entry name" value="Phosphate_ABC_transporter"/>
</dbReference>
<reference evidence="4 5" key="1">
    <citation type="submission" date="2019-07" db="EMBL/GenBank/DDBJ databases">
        <title>Genome sequencing for Ferrovibrio sp. K5.</title>
        <authorList>
            <person name="Park S.-J."/>
        </authorList>
    </citation>
    <scope>NUCLEOTIDE SEQUENCE [LARGE SCALE GENOMIC DNA]</scope>
    <source>
        <strain evidence="4 5">K5</strain>
    </source>
</reference>
<keyword evidence="1 2" id="KW-0732">Signal</keyword>
<feature type="domain" description="PBP" evidence="3">
    <location>
        <begin position="27"/>
        <end position="315"/>
    </location>
</feature>
<feature type="signal peptide" evidence="2">
    <location>
        <begin position="1"/>
        <end position="24"/>
    </location>
</feature>
<dbReference type="Proteomes" id="UP000317496">
    <property type="component" value="Chromosome"/>
</dbReference>
<evidence type="ECO:0000256" key="2">
    <source>
        <dbReference type="SAM" id="SignalP"/>
    </source>
</evidence>
<evidence type="ECO:0000259" key="3">
    <source>
        <dbReference type="Pfam" id="PF12849"/>
    </source>
</evidence>
<dbReference type="RefSeq" id="WP_144069130.1">
    <property type="nucleotide sequence ID" value="NZ_CP041636.1"/>
</dbReference>
<accession>A0A516H302</accession>
<dbReference type="SUPFAM" id="SSF53850">
    <property type="entry name" value="Periplasmic binding protein-like II"/>
    <property type="match status" value="1"/>
</dbReference>
<proteinExistence type="predicted"/>
<keyword evidence="5" id="KW-1185">Reference proteome</keyword>
<dbReference type="Pfam" id="PF12849">
    <property type="entry name" value="PBP_like_2"/>
    <property type="match status" value="1"/>
</dbReference>
<sequence>MRYTVTNKALLLAGLAAVTAFALAEPAAAQQARDQIRVVGSSTVYPFTTTVAERFSQTGGFKAPIVESTGTGGGMKLFCGGVGTQHPDFTNASRAMTKGEFEQCAANGVKEIVEMKVGFDGIAVALKKGSTPVNLKREEIWLAMAAQVPQGGKLVPNPYKTWKQVNASLPDWKIEVMGPPPTSGTRDSFVELVMDHGCKAFPEIKAITDKKAQSAACGKIREDGAFIEAGENDNLIVQRLASGQQGVMGVFGYSFLEENMDKLVGAKVDGVEPDADTISSGKYPVSRPLFVYAKKAHIGVVPGMKEFMAEYVSDRAMASGGYLEKKGLVSMPKAEIEKVRSQVTGLANLAM</sequence>
<dbReference type="OrthoDB" id="9790048at2"/>
<organism evidence="4 5">
    <name type="scientific">Ferrovibrio terrae</name>
    <dbReference type="NCBI Taxonomy" id="2594003"/>
    <lineage>
        <taxon>Bacteria</taxon>
        <taxon>Pseudomonadati</taxon>
        <taxon>Pseudomonadota</taxon>
        <taxon>Alphaproteobacteria</taxon>
        <taxon>Rhodospirillales</taxon>
        <taxon>Rhodospirillaceae</taxon>
        <taxon>Ferrovibrio</taxon>
    </lineage>
</organism>
<dbReference type="KEGG" id="fer:FNB15_13090"/>
<dbReference type="CDD" id="cd13654">
    <property type="entry name" value="PBP2_phosphate_like_2"/>
    <property type="match status" value="1"/>
</dbReference>
<gene>
    <name evidence="4" type="ORF">FNB15_13090</name>
</gene>
<dbReference type="InterPro" id="IPR024370">
    <property type="entry name" value="PBP_domain"/>
</dbReference>
<evidence type="ECO:0000313" key="5">
    <source>
        <dbReference type="Proteomes" id="UP000317496"/>
    </source>
</evidence>
<dbReference type="AlphaFoldDB" id="A0A516H302"/>
<name>A0A516H302_9PROT</name>
<feature type="chain" id="PRO_5022000096" evidence="2">
    <location>
        <begin position="25"/>
        <end position="351"/>
    </location>
</feature>
<evidence type="ECO:0000256" key="1">
    <source>
        <dbReference type="ARBA" id="ARBA00022729"/>
    </source>
</evidence>
<dbReference type="PANTHER" id="PTHR30570">
    <property type="entry name" value="PERIPLASMIC PHOSPHATE BINDING COMPONENT OF PHOSPHATE ABC TRANSPORTER"/>
    <property type="match status" value="1"/>
</dbReference>